<dbReference type="Gene3D" id="1.20.930.20">
    <property type="entry name" value="Adaptor protein Cbl, N-terminal domain"/>
    <property type="match status" value="1"/>
</dbReference>
<reference evidence="3 4" key="1">
    <citation type="submission" date="2016-10" db="EMBL/GenBank/DDBJ databases">
        <title>Genome sequence of the basidiomycete white-rot fungus Trametes pubescens.</title>
        <authorList>
            <person name="Makela M.R."/>
            <person name="Granchi Z."/>
            <person name="Peng M."/>
            <person name="De Vries R.P."/>
            <person name="Grigoriev I."/>
            <person name="Riley R."/>
            <person name="Hilden K."/>
        </authorList>
    </citation>
    <scope>NUCLEOTIDE SEQUENCE [LARGE SCALE GENOMIC DNA]</scope>
    <source>
        <strain evidence="3 4">FBCC735</strain>
    </source>
</reference>
<dbReference type="OrthoDB" id="2746911at2759"/>
<evidence type="ECO:0000256" key="2">
    <source>
        <dbReference type="SAM" id="SignalP"/>
    </source>
</evidence>
<comment type="caution">
    <text evidence="3">The sequence shown here is derived from an EMBL/GenBank/DDBJ whole genome shotgun (WGS) entry which is preliminary data.</text>
</comment>
<proteinExistence type="predicted"/>
<name>A0A1M2VQ16_TRAPU</name>
<evidence type="ECO:0000313" key="4">
    <source>
        <dbReference type="Proteomes" id="UP000184267"/>
    </source>
</evidence>
<feature type="signal peptide" evidence="2">
    <location>
        <begin position="1"/>
        <end position="28"/>
    </location>
</feature>
<organism evidence="3 4">
    <name type="scientific">Trametes pubescens</name>
    <name type="common">White-rot fungus</name>
    <dbReference type="NCBI Taxonomy" id="154538"/>
    <lineage>
        <taxon>Eukaryota</taxon>
        <taxon>Fungi</taxon>
        <taxon>Dikarya</taxon>
        <taxon>Basidiomycota</taxon>
        <taxon>Agaricomycotina</taxon>
        <taxon>Agaricomycetes</taxon>
        <taxon>Polyporales</taxon>
        <taxon>Polyporaceae</taxon>
        <taxon>Trametes</taxon>
    </lineage>
</organism>
<dbReference type="InterPro" id="IPR036537">
    <property type="entry name" value="Adaptor_Cbl_N_dom_sf"/>
</dbReference>
<dbReference type="EMBL" id="MNAD01000884">
    <property type="protein sequence ID" value="OJT09691.1"/>
    <property type="molecule type" value="Genomic_DNA"/>
</dbReference>
<feature type="chain" id="PRO_5012792856" description="Fungal N-terminal domain-containing protein" evidence="2">
    <location>
        <begin position="29"/>
        <end position="246"/>
    </location>
</feature>
<keyword evidence="4" id="KW-1185">Reference proteome</keyword>
<evidence type="ECO:0008006" key="5">
    <source>
        <dbReference type="Google" id="ProtNLM"/>
    </source>
</evidence>
<dbReference type="Proteomes" id="UP000184267">
    <property type="component" value="Unassembled WGS sequence"/>
</dbReference>
<evidence type="ECO:0000313" key="3">
    <source>
        <dbReference type="EMBL" id="OJT09691.1"/>
    </source>
</evidence>
<gene>
    <name evidence="3" type="ORF">TRAPUB_13831</name>
</gene>
<accession>A0A1M2VQ16</accession>
<dbReference type="AlphaFoldDB" id="A0A1M2VQ16"/>
<protein>
    <recommendedName>
        <fullName evidence="5">Fungal N-terminal domain-containing protein</fullName>
    </recommendedName>
</protein>
<dbReference type="GO" id="GO:0007166">
    <property type="term" value="P:cell surface receptor signaling pathway"/>
    <property type="evidence" value="ECO:0007669"/>
    <property type="project" value="InterPro"/>
</dbReference>
<feature type="compositionally biased region" description="Polar residues" evidence="1">
    <location>
        <begin position="203"/>
        <end position="232"/>
    </location>
</feature>
<dbReference type="InterPro" id="IPR059179">
    <property type="entry name" value="MLKL-like_MCAfunc"/>
</dbReference>
<evidence type="ECO:0000256" key="1">
    <source>
        <dbReference type="SAM" id="MobiDB-lite"/>
    </source>
</evidence>
<dbReference type="CDD" id="cd21037">
    <property type="entry name" value="MLKL_NTD"/>
    <property type="match status" value="1"/>
</dbReference>
<sequence length="246" mass="26450">MTFHSSLAFMQILGLSITALEIAKLATAGISISGLSSVLESALSIASKAKEIEDTRDDCRALAERAATLVMAVYQQLKNGSGDTSVKEHVTRLLHDLLDIESLMDRRLRAGRRELILFALKHGKIAKEVKTLAAKLEDSYCAFMIQAALAVDQNMDALMSGNIHVLRNIDDSARVGEVVLGEIRVIRADLSDLADRVRGSATFDGNSPSSTRTSQVMQIRSMKTSTPSSGQLLSHGLGASPATARL</sequence>
<keyword evidence="2" id="KW-0732">Signal</keyword>
<feature type="region of interest" description="Disordered" evidence="1">
    <location>
        <begin position="201"/>
        <end position="246"/>
    </location>
</feature>